<dbReference type="InterPro" id="IPR002523">
    <property type="entry name" value="MgTranspt_CorA/ZnTranspt_ZntB"/>
</dbReference>
<organism evidence="2 3">
    <name type="scientific">Lasiosphaeria hispida</name>
    <dbReference type="NCBI Taxonomy" id="260671"/>
    <lineage>
        <taxon>Eukaryota</taxon>
        <taxon>Fungi</taxon>
        <taxon>Dikarya</taxon>
        <taxon>Ascomycota</taxon>
        <taxon>Pezizomycotina</taxon>
        <taxon>Sordariomycetes</taxon>
        <taxon>Sordariomycetidae</taxon>
        <taxon>Sordariales</taxon>
        <taxon>Lasiosphaeriaceae</taxon>
        <taxon>Lasiosphaeria</taxon>
    </lineage>
</organism>
<protein>
    <submittedName>
        <fullName evidence="2">Uncharacterized protein</fullName>
    </submittedName>
</protein>
<gene>
    <name evidence="2" type="ORF">B0T25DRAFT_586193</name>
</gene>
<dbReference type="Proteomes" id="UP001275084">
    <property type="component" value="Unassembled WGS sequence"/>
</dbReference>
<reference evidence="2" key="1">
    <citation type="journal article" date="2023" name="Mol. Phylogenet. Evol.">
        <title>Genome-scale phylogeny and comparative genomics of the fungal order Sordariales.</title>
        <authorList>
            <person name="Hensen N."/>
            <person name="Bonometti L."/>
            <person name="Westerberg I."/>
            <person name="Brannstrom I.O."/>
            <person name="Guillou S."/>
            <person name="Cros-Aarteil S."/>
            <person name="Calhoun S."/>
            <person name="Haridas S."/>
            <person name="Kuo A."/>
            <person name="Mondo S."/>
            <person name="Pangilinan J."/>
            <person name="Riley R."/>
            <person name="LaButti K."/>
            <person name="Andreopoulos B."/>
            <person name="Lipzen A."/>
            <person name="Chen C."/>
            <person name="Yan M."/>
            <person name="Daum C."/>
            <person name="Ng V."/>
            <person name="Clum A."/>
            <person name="Steindorff A."/>
            <person name="Ohm R.A."/>
            <person name="Martin F."/>
            <person name="Silar P."/>
            <person name="Natvig D.O."/>
            <person name="Lalanne C."/>
            <person name="Gautier V."/>
            <person name="Ament-Velasquez S.L."/>
            <person name="Kruys A."/>
            <person name="Hutchinson M.I."/>
            <person name="Powell A.J."/>
            <person name="Barry K."/>
            <person name="Miller A.N."/>
            <person name="Grigoriev I.V."/>
            <person name="Debuchy R."/>
            <person name="Gladieux P."/>
            <person name="Hiltunen Thoren M."/>
            <person name="Johannesson H."/>
        </authorList>
    </citation>
    <scope>NUCLEOTIDE SEQUENCE</scope>
    <source>
        <strain evidence="2">CBS 955.72</strain>
    </source>
</reference>
<dbReference type="GO" id="GO:0016020">
    <property type="term" value="C:membrane"/>
    <property type="evidence" value="ECO:0007669"/>
    <property type="project" value="InterPro"/>
</dbReference>
<evidence type="ECO:0000313" key="3">
    <source>
        <dbReference type="Proteomes" id="UP001275084"/>
    </source>
</evidence>
<keyword evidence="1" id="KW-0472">Membrane</keyword>
<evidence type="ECO:0000313" key="2">
    <source>
        <dbReference type="EMBL" id="KAK3342157.1"/>
    </source>
</evidence>
<dbReference type="AlphaFoldDB" id="A0AAJ0H874"/>
<evidence type="ECO:0000256" key="1">
    <source>
        <dbReference type="SAM" id="Phobius"/>
    </source>
</evidence>
<reference evidence="2" key="2">
    <citation type="submission" date="2023-06" db="EMBL/GenBank/DDBJ databases">
        <authorList>
            <consortium name="Lawrence Berkeley National Laboratory"/>
            <person name="Haridas S."/>
            <person name="Hensen N."/>
            <person name="Bonometti L."/>
            <person name="Westerberg I."/>
            <person name="Brannstrom I.O."/>
            <person name="Guillou S."/>
            <person name="Cros-Aarteil S."/>
            <person name="Calhoun S."/>
            <person name="Kuo A."/>
            <person name="Mondo S."/>
            <person name="Pangilinan J."/>
            <person name="Riley R."/>
            <person name="Labutti K."/>
            <person name="Andreopoulos B."/>
            <person name="Lipzen A."/>
            <person name="Chen C."/>
            <person name="Yanf M."/>
            <person name="Daum C."/>
            <person name="Ng V."/>
            <person name="Clum A."/>
            <person name="Steindorff A."/>
            <person name="Ohm R."/>
            <person name="Martin F."/>
            <person name="Silar P."/>
            <person name="Natvig D."/>
            <person name="Lalanne C."/>
            <person name="Gautier V."/>
            <person name="Ament-Velasquez S.L."/>
            <person name="Kruys A."/>
            <person name="Hutchinson M.I."/>
            <person name="Powell A.J."/>
            <person name="Barry K."/>
            <person name="Miller A.N."/>
            <person name="Grigoriev I.V."/>
            <person name="Debuchy R."/>
            <person name="Gladieux P."/>
            <person name="Thoren M.H."/>
            <person name="Johannesson H."/>
        </authorList>
    </citation>
    <scope>NUCLEOTIDE SEQUENCE</scope>
    <source>
        <strain evidence="2">CBS 955.72</strain>
    </source>
</reference>
<comment type="caution">
    <text evidence="2">The sequence shown here is derived from an EMBL/GenBank/DDBJ whole genome shotgun (WGS) entry which is preliminary data.</text>
</comment>
<feature type="transmembrane region" description="Helical" evidence="1">
    <location>
        <begin position="351"/>
        <end position="376"/>
    </location>
</feature>
<keyword evidence="3" id="KW-1185">Reference proteome</keyword>
<dbReference type="EMBL" id="JAUIQD010000008">
    <property type="protein sequence ID" value="KAK3342157.1"/>
    <property type="molecule type" value="Genomic_DNA"/>
</dbReference>
<feature type="transmembrane region" description="Helical" evidence="1">
    <location>
        <begin position="388"/>
        <end position="406"/>
    </location>
</feature>
<proteinExistence type="predicted"/>
<name>A0AAJ0H874_9PEZI</name>
<keyword evidence="1" id="KW-1133">Transmembrane helix</keyword>
<dbReference type="Pfam" id="PF01544">
    <property type="entry name" value="CorA"/>
    <property type="match status" value="1"/>
</dbReference>
<dbReference type="Gene3D" id="1.20.58.340">
    <property type="entry name" value="Magnesium transport protein CorA, transmembrane region"/>
    <property type="match status" value="1"/>
</dbReference>
<keyword evidence="1" id="KW-0812">Transmembrane</keyword>
<accession>A0AAJ0H874</accession>
<sequence>MDLTWKTAAWNWDQPVNSKENKKKGVERIALFRCHAGGQACVVQISRKTGSATPKFDAASHSKVIETEETWNNWLSEIPQPGSNELDAALSVVIFPRHPDTEVSGGTVRNPLNLTHVPLPGGRMFRRLVETFHIHQATQTIMNRGWPIILRSEDFSSPERKIYYNLRCSNTLENDTALTMTVIPSKRLTYAIFFGYTDKQINTVLKRLDFAGHALLEPFTLINAFIQLEKVHRFEQVERHADEMTDLIKNFQFDASTASATRAPDPVPEDDPRDLVGLAAKMTTLRNGLMGWAKEMERFRGKAVEDFGTMVGKDPKLPLLNAGEYLDRTVDEYSAMETSSIARQEVNKMKALAILTMVFLPATFVATFMSMGLFNWHPREDEEVMSPYWWIYFAVAGGLTALVFILEPYFW</sequence>
<dbReference type="GO" id="GO:0046873">
    <property type="term" value="F:metal ion transmembrane transporter activity"/>
    <property type="evidence" value="ECO:0007669"/>
    <property type="project" value="InterPro"/>
</dbReference>